<reference evidence="1" key="2">
    <citation type="journal article" date="2015" name="Genome Announc.">
        <title>Draft Genome Sequence of Filamentous Marine Cyanobacterium Lyngbya confervoides Strain BDU141951.</title>
        <authorList>
            <person name="Chandrababunaidu M.M."/>
            <person name="Sen D."/>
            <person name="Tripathy S."/>
        </authorList>
    </citation>
    <scope>NUCLEOTIDE SEQUENCE</scope>
    <source>
        <strain evidence="1">BDU141951</strain>
    </source>
</reference>
<evidence type="ECO:0000313" key="1">
    <source>
        <dbReference type="EMBL" id="NEV69399.1"/>
    </source>
</evidence>
<organism evidence="1">
    <name type="scientific">Lyngbya confervoides BDU141951</name>
    <dbReference type="NCBI Taxonomy" id="1574623"/>
    <lineage>
        <taxon>Bacteria</taxon>
        <taxon>Bacillati</taxon>
        <taxon>Cyanobacteriota</taxon>
        <taxon>Cyanophyceae</taxon>
        <taxon>Oscillatoriophycideae</taxon>
        <taxon>Oscillatoriales</taxon>
        <taxon>Microcoleaceae</taxon>
        <taxon>Lyngbya</taxon>
    </lineage>
</organism>
<comment type="caution">
    <text evidence="1">The sequence shown here is derived from an EMBL/GenBank/DDBJ whole genome shotgun (WGS) entry which is preliminary data.</text>
</comment>
<protein>
    <submittedName>
        <fullName evidence="1">DUF1997 domain-containing protein</fullName>
    </submittedName>
</protein>
<reference evidence="1" key="3">
    <citation type="submission" date="2020-02" db="EMBL/GenBank/DDBJ databases">
        <authorList>
            <person name="Sarangi A.N."/>
            <person name="Ghosh S."/>
            <person name="Mukherjee M."/>
            <person name="Tripathy S."/>
        </authorList>
    </citation>
    <scope>NUCLEOTIDE SEQUENCE</scope>
    <source>
        <strain evidence="1">BDU141951</strain>
    </source>
</reference>
<reference evidence="1" key="1">
    <citation type="submission" date="2014-11" db="EMBL/GenBank/DDBJ databases">
        <authorList>
            <person name="Malar M.C."/>
            <person name="Sen D."/>
            <person name="Tripathy S."/>
        </authorList>
    </citation>
    <scope>NUCLEOTIDE SEQUENCE</scope>
    <source>
        <strain evidence="1">BDU141951</strain>
    </source>
</reference>
<dbReference type="Pfam" id="PF09366">
    <property type="entry name" value="DUF1997"/>
    <property type="match status" value="1"/>
</dbReference>
<accession>A0A0C1Y6S2</accession>
<name>A0A0C1Y6S2_9CYAN</name>
<dbReference type="InterPro" id="IPR018971">
    <property type="entry name" value="DUF1997"/>
</dbReference>
<dbReference type="AlphaFoldDB" id="A0A0C1Y6S2"/>
<dbReference type="InterPro" id="IPR023393">
    <property type="entry name" value="START-like_dom_sf"/>
</dbReference>
<sequence>MQTPFTNHRASDLSEQVLESVSHLVDSTEDNADHQTAESLRHQPVLFHGDYTGSMEMAADRDTVAHYLDDHQSWFLRCAYPMTATPLGNNGYDLSIGHFGALGYDVEPKVGLHLLPQDHGVYRIETIEIPGYVSLGYEVDFKAALELNETSIATGQVLTQVDWTLELKVWVGFPRFIQALPQRIIQKTGDHLLSQIVRQVSKRLTHKVQADFHETLNLSFPESYCKRNHHFFERFSRSQDHCEHS</sequence>
<dbReference type="EMBL" id="JTHE02000003">
    <property type="protein sequence ID" value="NEV69399.1"/>
    <property type="molecule type" value="Genomic_DNA"/>
</dbReference>
<proteinExistence type="predicted"/>
<dbReference type="Gene3D" id="3.30.530.20">
    <property type="match status" value="1"/>
</dbReference>
<gene>
    <name evidence="1" type="ORF">QQ91_020080</name>
</gene>